<dbReference type="InterPro" id="IPR014001">
    <property type="entry name" value="Helicase_ATP-bd"/>
</dbReference>
<dbReference type="SUPFAM" id="SSF52540">
    <property type="entry name" value="P-loop containing nucleoside triphosphate hydrolases"/>
    <property type="match status" value="1"/>
</dbReference>
<dbReference type="InterPro" id="IPR001650">
    <property type="entry name" value="Helicase_C-like"/>
</dbReference>
<evidence type="ECO:0000259" key="3">
    <source>
        <dbReference type="PROSITE" id="PS51194"/>
    </source>
</evidence>
<reference evidence="4 5" key="1">
    <citation type="journal article" date="2022" name="Nat. Microbiol.">
        <title>The microbiome of a bacterivorous marine choanoflagellate contains a resource-demanding obligate bacterial associate.</title>
        <authorList>
            <person name="Needham D.M."/>
            <person name="Poirier C."/>
            <person name="Bachy C."/>
            <person name="George E.E."/>
            <person name="Wilken S."/>
            <person name="Yung C.C.M."/>
            <person name="Limardo A.J."/>
            <person name="Morando M."/>
            <person name="Sudek L."/>
            <person name="Malmstrom R.R."/>
            <person name="Keeling P.J."/>
            <person name="Santoro A.E."/>
            <person name="Worden A.Z."/>
        </authorList>
    </citation>
    <scope>NUCLEOTIDE SEQUENCE [LARGE SCALE GENOMIC DNA]</scope>
    <source>
        <strain evidence="4 5">Comchoano-1</strain>
    </source>
</reference>
<dbReference type="Proteomes" id="UP001055955">
    <property type="component" value="Chromosome"/>
</dbReference>
<gene>
    <name evidence="4" type="ORF">MMH89_03055</name>
</gene>
<name>A0ABY5DIW2_9GAMM</name>
<keyword evidence="1" id="KW-0378">Hydrolase</keyword>
<dbReference type="SMART" id="SM00490">
    <property type="entry name" value="HELICc"/>
    <property type="match status" value="1"/>
</dbReference>
<dbReference type="PROSITE" id="PS51194">
    <property type="entry name" value="HELICASE_CTER"/>
    <property type="match status" value="1"/>
</dbReference>
<keyword evidence="4" id="KW-0067">ATP-binding</keyword>
<dbReference type="PANTHER" id="PTHR47396:SF1">
    <property type="entry name" value="ATP-DEPENDENT HELICASE IRC3-RELATED"/>
    <property type="match status" value="1"/>
</dbReference>
<feature type="domain" description="Helicase ATP-binding" evidence="2">
    <location>
        <begin position="69"/>
        <end position="214"/>
    </location>
</feature>
<dbReference type="EMBL" id="CP092900">
    <property type="protein sequence ID" value="UTC24200.1"/>
    <property type="molecule type" value="Genomic_DNA"/>
</dbReference>
<keyword evidence="4" id="KW-0347">Helicase</keyword>
<dbReference type="InterPro" id="IPR050742">
    <property type="entry name" value="Helicase_Restrict-Modif_Enz"/>
</dbReference>
<dbReference type="Gene3D" id="3.40.50.300">
    <property type="entry name" value="P-loop containing nucleotide triphosphate hydrolases"/>
    <property type="match status" value="2"/>
</dbReference>
<dbReference type="InterPro" id="IPR027417">
    <property type="entry name" value="P-loop_NTPase"/>
</dbReference>
<dbReference type="InterPro" id="IPR002464">
    <property type="entry name" value="DNA/RNA_helicase_DEAH_CS"/>
</dbReference>
<organism evidence="4 5">
    <name type="scientific">Candidatus Comchoanobacter bicostacola</name>
    <dbReference type="NCBI Taxonomy" id="2919598"/>
    <lineage>
        <taxon>Bacteria</taxon>
        <taxon>Pseudomonadati</taxon>
        <taxon>Pseudomonadota</taxon>
        <taxon>Gammaproteobacteria</taxon>
        <taxon>Candidatus Comchoanobacterales</taxon>
        <taxon>Candidatus Comchoanobacteraceae</taxon>
        <taxon>Candidatus Comchoanobacter</taxon>
    </lineage>
</organism>
<dbReference type="SMART" id="SM00487">
    <property type="entry name" value="DEXDc"/>
    <property type="match status" value="1"/>
</dbReference>
<evidence type="ECO:0000313" key="4">
    <source>
        <dbReference type="EMBL" id="UTC24200.1"/>
    </source>
</evidence>
<dbReference type="GO" id="GO:0004386">
    <property type="term" value="F:helicase activity"/>
    <property type="evidence" value="ECO:0007669"/>
    <property type="project" value="UniProtKB-KW"/>
</dbReference>
<dbReference type="RefSeq" id="WP_258567984.1">
    <property type="nucleotide sequence ID" value="NZ_CP092900.1"/>
</dbReference>
<feature type="domain" description="Helicase C-terminal" evidence="3">
    <location>
        <begin position="296"/>
        <end position="449"/>
    </location>
</feature>
<keyword evidence="5" id="KW-1185">Reference proteome</keyword>
<dbReference type="InterPro" id="IPR006935">
    <property type="entry name" value="Helicase/UvrB_N"/>
</dbReference>
<keyword evidence="4" id="KW-0547">Nucleotide-binding</keyword>
<evidence type="ECO:0000313" key="5">
    <source>
        <dbReference type="Proteomes" id="UP001055955"/>
    </source>
</evidence>
<proteinExistence type="predicted"/>
<dbReference type="Pfam" id="PF04851">
    <property type="entry name" value="ResIII"/>
    <property type="match status" value="1"/>
</dbReference>
<sequence length="547" mass="60951">MNQIALKETIGKILPDSYATSAPKRPKFEAQSADHQPDLPTCFIDNISYNPKEDEFLRDYQKQLMTEFIAKWPTQTHAGLEMPTGSGKTAMMTQIVSLAIKSGVERIVIILPTQNLLEETQVKIPAYAKKHPQLGITETLAHYYSKTRSEQKDSISKEKIILSTYQSLKKLLPKLTLNKNSLVIFDEAHRCKGKETKIHVEGLACPVIGLSASLYLYPESKLPITSIVKYSIDDAVSDEAISPIQCIDFDLSHQPDIKELRKRIGIKGNTLTQEQRDQIGEFLAKQKGIDVTVTQLLQQLIIAKDPSAKIMVFTRTILHADSLREIFQHIGIGAVCYHGQIKPKALLEQAMTEFKTVGSKAQVMISCGMLDEGTDFPAVKTVVDYDIAIKQARLMQQRMGRATRVHKGQSAVYIRIAILGSKQLSPRSAGILNPKKPASHIGCSSDQLLFHPEYNESKHPEGLRVVSIDGLPKPMSIKVKFSKKGTNAKGKQSFYTILQLDKHPIKDPDELPNSVAATAETGLMEASAMLAEIDQENKSYRLLYRLC</sequence>
<protein>
    <submittedName>
        <fullName evidence="4">DEAD/DEAH box helicase family protein</fullName>
    </submittedName>
</protein>
<accession>A0ABY5DIW2</accession>
<dbReference type="PANTHER" id="PTHR47396">
    <property type="entry name" value="TYPE I RESTRICTION ENZYME ECOKI R PROTEIN"/>
    <property type="match status" value="1"/>
</dbReference>
<dbReference type="Pfam" id="PF00271">
    <property type="entry name" value="Helicase_C"/>
    <property type="match status" value="1"/>
</dbReference>
<dbReference type="PROSITE" id="PS51192">
    <property type="entry name" value="HELICASE_ATP_BIND_1"/>
    <property type="match status" value="1"/>
</dbReference>
<evidence type="ECO:0000256" key="1">
    <source>
        <dbReference type="ARBA" id="ARBA00022801"/>
    </source>
</evidence>
<dbReference type="PROSITE" id="PS00690">
    <property type="entry name" value="DEAH_ATP_HELICASE"/>
    <property type="match status" value="1"/>
</dbReference>
<evidence type="ECO:0000259" key="2">
    <source>
        <dbReference type="PROSITE" id="PS51192"/>
    </source>
</evidence>